<name>A0ABY9WYN9_9BACT</name>
<sequence>MNNGKKPDNSEQPRVSVLQLEQDDLVIFGVDGEFHHVPKAYYATPEQRLPDRFRSAPEFVVGLGAVVADVTAYKSAQLDGADGEPMTAGCSCIVLNMAAIRQESEKHKDPRARHTLANGHSAQATSAPPEVKNGAGLCVEEDDLVIFGEDGNFYWVRKEYYEKQKLPDDMKSAPQLMVELGTVVADIPRLPTAGSACQLVNLASIRKGSTYVAERIRQKRLAVPGAAKPVEHRVQVQARRGSGPGGSRRGTRSIVRRGKNK</sequence>
<dbReference type="EMBL" id="CP043494">
    <property type="protein sequence ID" value="WNG48262.1"/>
    <property type="molecule type" value="Genomic_DNA"/>
</dbReference>
<proteinExistence type="predicted"/>
<feature type="compositionally biased region" description="Basic residues" evidence="1">
    <location>
        <begin position="249"/>
        <end position="261"/>
    </location>
</feature>
<evidence type="ECO:0000256" key="1">
    <source>
        <dbReference type="SAM" id="MobiDB-lite"/>
    </source>
</evidence>
<dbReference type="Proteomes" id="UP001611383">
    <property type="component" value="Chromosome"/>
</dbReference>
<protein>
    <submittedName>
        <fullName evidence="2">Uncharacterized protein</fullName>
    </submittedName>
</protein>
<accession>A0ABY9WYN9</accession>
<organism evidence="2 3">
    <name type="scientific">Archangium minus</name>
    <dbReference type="NCBI Taxonomy" id="83450"/>
    <lineage>
        <taxon>Bacteria</taxon>
        <taxon>Pseudomonadati</taxon>
        <taxon>Myxococcota</taxon>
        <taxon>Myxococcia</taxon>
        <taxon>Myxococcales</taxon>
        <taxon>Cystobacterineae</taxon>
        <taxon>Archangiaceae</taxon>
        <taxon>Archangium</taxon>
    </lineage>
</organism>
<gene>
    <name evidence="2" type="ORF">F0U60_32150</name>
</gene>
<evidence type="ECO:0000313" key="2">
    <source>
        <dbReference type="EMBL" id="WNG48262.1"/>
    </source>
</evidence>
<keyword evidence="3" id="KW-1185">Reference proteome</keyword>
<reference evidence="2 3" key="1">
    <citation type="submission" date="2019-08" db="EMBL/GenBank/DDBJ databases">
        <title>Archangium and Cystobacter genomes.</title>
        <authorList>
            <person name="Chen I.-C.K."/>
            <person name="Wielgoss S."/>
        </authorList>
    </citation>
    <scope>NUCLEOTIDE SEQUENCE [LARGE SCALE GENOMIC DNA]</scope>
    <source>
        <strain evidence="2 3">Cbm 6</strain>
    </source>
</reference>
<feature type="region of interest" description="Disordered" evidence="1">
    <location>
        <begin position="227"/>
        <end position="261"/>
    </location>
</feature>
<evidence type="ECO:0000313" key="3">
    <source>
        <dbReference type="Proteomes" id="UP001611383"/>
    </source>
</evidence>
<dbReference type="RefSeq" id="WP_395805564.1">
    <property type="nucleotide sequence ID" value="NZ_CP043494.1"/>
</dbReference>